<dbReference type="EC" id="2.1.1.-" evidence="10"/>
<feature type="binding site" evidence="10">
    <location>
        <position position="172"/>
    </location>
    <ligand>
        <name>S-adenosyl-L-methionine</name>
        <dbReference type="ChEBI" id="CHEBI:59789"/>
    </ligand>
</feature>
<dbReference type="CDD" id="cd18088">
    <property type="entry name" value="Nep1-like"/>
    <property type="match status" value="1"/>
</dbReference>
<dbReference type="NCBIfam" id="NF003203">
    <property type="entry name" value="PRK04171.1-1"/>
    <property type="match status" value="1"/>
</dbReference>
<evidence type="ECO:0000256" key="6">
    <source>
        <dbReference type="ARBA" id="ARBA00022679"/>
    </source>
</evidence>
<evidence type="ECO:0000256" key="3">
    <source>
        <dbReference type="ARBA" id="ARBA00022517"/>
    </source>
</evidence>
<evidence type="ECO:0000256" key="8">
    <source>
        <dbReference type="ARBA" id="ARBA00022730"/>
    </source>
</evidence>
<evidence type="ECO:0000256" key="9">
    <source>
        <dbReference type="ARBA" id="ARBA00022884"/>
    </source>
</evidence>
<feature type="site" description="Interaction with substrate rRNA" evidence="10">
    <location>
        <position position="106"/>
    </location>
</feature>
<comment type="similarity">
    <text evidence="1 10">Belongs to the class IV-like SAM-binding methyltransferase superfamily. RNA methyltransferase NEP1 family.</text>
</comment>
<evidence type="ECO:0000256" key="7">
    <source>
        <dbReference type="ARBA" id="ARBA00022691"/>
    </source>
</evidence>
<dbReference type="EMBL" id="CP146016">
    <property type="protein sequence ID" value="WWQ61492.1"/>
    <property type="molecule type" value="Genomic_DNA"/>
</dbReference>
<keyword evidence="3 10" id="KW-0690">Ribosome biogenesis</keyword>
<dbReference type="FunFam" id="3.40.1280.10:FF:000042">
    <property type="entry name" value="Ribosomal RNA small subunit methyltransferase Nep1"/>
    <property type="match status" value="1"/>
</dbReference>
<dbReference type="PANTHER" id="PTHR12636">
    <property type="entry name" value="NEP1/MRA1"/>
    <property type="match status" value="1"/>
</dbReference>
<proteinExistence type="inferred from homology"/>
<keyword evidence="7 10" id="KW-0949">S-adenosyl-L-methionine</keyword>
<evidence type="ECO:0000313" key="12">
    <source>
        <dbReference type="Proteomes" id="UP001432202"/>
    </source>
</evidence>
<dbReference type="HAMAP" id="MF_00554">
    <property type="entry name" value="NEP1"/>
    <property type="match status" value="1"/>
</dbReference>
<feature type="site" description="Interaction with substrate rRNA" evidence="10">
    <location>
        <position position="61"/>
    </location>
</feature>
<dbReference type="InterPro" id="IPR029026">
    <property type="entry name" value="tRNA_m1G_MTases_N"/>
</dbReference>
<gene>
    <name evidence="10" type="primary">nep1</name>
    <name evidence="11" type="ORF">V6M85_05295</name>
</gene>
<evidence type="ECO:0000256" key="1">
    <source>
        <dbReference type="ARBA" id="ARBA00008115"/>
    </source>
</evidence>
<dbReference type="PANTHER" id="PTHR12636:SF5">
    <property type="entry name" value="RIBOSOMAL RNA SMALL SUBUNIT METHYLTRANSFERASE NEP1"/>
    <property type="match status" value="1"/>
</dbReference>
<comment type="catalytic activity">
    <reaction evidence="10">
        <text>a pseudouridine in rRNA + S-adenosyl-L-methionine = an N(1)-methylpseudouridine in rRNA + S-adenosyl-L-homocysteine + H(+)</text>
        <dbReference type="Rhea" id="RHEA:46696"/>
        <dbReference type="Rhea" id="RHEA-COMP:11634"/>
        <dbReference type="Rhea" id="RHEA-COMP:13933"/>
        <dbReference type="ChEBI" id="CHEBI:15378"/>
        <dbReference type="ChEBI" id="CHEBI:57856"/>
        <dbReference type="ChEBI" id="CHEBI:59789"/>
        <dbReference type="ChEBI" id="CHEBI:65314"/>
        <dbReference type="ChEBI" id="CHEBI:74890"/>
    </reaction>
</comment>
<comment type="subunit">
    <text evidence="2 10">Homodimer.</text>
</comment>
<evidence type="ECO:0000313" key="11">
    <source>
        <dbReference type="EMBL" id="WWQ61492.1"/>
    </source>
</evidence>
<name>A0AAX4L3N3_9CREN</name>
<organism evidence="11 12">
    <name type="scientific">Sulfolobus tengchongensis</name>
    <dbReference type="NCBI Taxonomy" id="207809"/>
    <lineage>
        <taxon>Archaea</taxon>
        <taxon>Thermoproteota</taxon>
        <taxon>Thermoprotei</taxon>
        <taxon>Sulfolobales</taxon>
        <taxon>Sulfolobaceae</taxon>
        <taxon>Sulfolobus</taxon>
    </lineage>
</organism>
<dbReference type="SUPFAM" id="SSF75217">
    <property type="entry name" value="alpha/beta knot"/>
    <property type="match status" value="1"/>
</dbReference>
<evidence type="ECO:0000256" key="5">
    <source>
        <dbReference type="ARBA" id="ARBA00022603"/>
    </source>
</evidence>
<keyword evidence="6 10" id="KW-0808">Transferase</keyword>
<reference evidence="11 12" key="1">
    <citation type="submission" date="2024-02" db="EMBL/GenBank/DDBJ databases">
        <title>STSV induces naive adaptation in Sulfolobus.</title>
        <authorList>
            <person name="Xiang X."/>
            <person name="Song M."/>
        </authorList>
    </citation>
    <scope>NUCLEOTIDE SEQUENCE [LARGE SCALE GENOMIC DNA]</scope>
    <source>
        <strain evidence="11 12">RT2</strain>
    </source>
</reference>
<dbReference type="GO" id="GO:0019843">
    <property type="term" value="F:rRNA binding"/>
    <property type="evidence" value="ECO:0007669"/>
    <property type="project" value="UniProtKB-UniRule"/>
</dbReference>
<accession>A0AAX4L3N3</accession>
<dbReference type="InterPro" id="IPR023503">
    <property type="entry name" value="Ribosome_NEP1_arc"/>
</dbReference>
<feature type="site" description="Stabilizes Arg-xx" evidence="10">
    <location>
        <position position="63"/>
    </location>
</feature>
<keyword evidence="5 10" id="KW-0489">Methyltransferase</keyword>
<dbReference type="RefSeq" id="WP_338603912.1">
    <property type="nucleotide sequence ID" value="NZ_CP146016.1"/>
</dbReference>
<keyword evidence="4 10" id="KW-0698">rRNA processing</keyword>
<evidence type="ECO:0000256" key="4">
    <source>
        <dbReference type="ARBA" id="ARBA00022552"/>
    </source>
</evidence>
<dbReference type="InterPro" id="IPR005304">
    <property type="entry name" value="Rbsml_bgen_MeTrfase_EMG1/NEP1"/>
</dbReference>
<keyword evidence="8 10" id="KW-0699">rRNA-binding</keyword>
<protein>
    <recommendedName>
        <fullName evidence="10">Ribosomal RNA small subunit methyltransferase Nep1</fullName>
        <ecNumber evidence="10">2.1.1.-</ecNumber>
    </recommendedName>
    <alternativeName>
        <fullName evidence="10">16S rRNA (pseudouridine-N1-)-methyltransferase Nep1</fullName>
    </alternativeName>
</protein>
<keyword evidence="12" id="KW-1185">Reference proteome</keyword>
<feature type="binding site" evidence="10">
    <location>
        <position position="177"/>
    </location>
    <ligand>
        <name>S-adenosyl-L-methionine</name>
        <dbReference type="ChEBI" id="CHEBI:59789"/>
    </ligand>
</feature>
<feature type="binding site" evidence="10">
    <location>
        <begin position="194"/>
        <end position="199"/>
    </location>
    <ligand>
        <name>S-adenosyl-L-methionine</name>
        <dbReference type="ChEBI" id="CHEBI:59789"/>
    </ligand>
</feature>
<dbReference type="Pfam" id="PF03587">
    <property type="entry name" value="EMG1"/>
    <property type="match status" value="1"/>
</dbReference>
<dbReference type="InterPro" id="IPR029028">
    <property type="entry name" value="Alpha/beta_knot_MTases"/>
</dbReference>
<dbReference type="GeneID" id="89336161"/>
<evidence type="ECO:0000256" key="10">
    <source>
        <dbReference type="HAMAP-Rule" id="MF_00554"/>
    </source>
</evidence>
<feature type="site" description="Interaction with substrate rRNA" evidence="10">
    <location>
        <position position="99"/>
    </location>
</feature>
<dbReference type="Gene3D" id="3.40.1280.10">
    <property type="match status" value="1"/>
</dbReference>
<dbReference type="GO" id="GO:0070037">
    <property type="term" value="F:rRNA (pseudouridine) methyltransferase activity"/>
    <property type="evidence" value="ECO:0007669"/>
    <property type="project" value="UniProtKB-UniRule"/>
</dbReference>
<dbReference type="AlphaFoldDB" id="A0AAX4L3N3"/>
<feature type="site" description="Interaction with substrate rRNA" evidence="10">
    <location>
        <position position="102"/>
    </location>
</feature>
<dbReference type="Proteomes" id="UP001432202">
    <property type="component" value="Chromosome"/>
</dbReference>
<comment type="function">
    <text evidence="10">Methyltransferase involved in ribosomal biogenesis. Specifically catalyzes the N1-methylation of the pseudouridine corresponding to position 914 in M.jannaschii 16S rRNA.</text>
</comment>
<keyword evidence="9 10" id="KW-0694">RNA-binding</keyword>
<sequence length="218" mass="24813">MNLNIILLEASLELVPKEIINHPAVVKNAKRRGKKPEETLLDISLHYHAMKNLKDNYKRGRPDIVHQALLVMLTDPTIKGNFFIHTVQSKIIRVNPNMRPPKNYMRFIGLMEQLLKYGKIPINGGETLMEVTNLTLEDVLSKYNLILLSEKGEKISPEEICRSNENLIIGIGAFPHGDFSEKILKLAKKIYSISKFPLETQQVICRIFSACNAILGWP</sequence>
<evidence type="ECO:0000256" key="2">
    <source>
        <dbReference type="ARBA" id="ARBA00011738"/>
    </source>
</evidence>
<dbReference type="GO" id="GO:0070475">
    <property type="term" value="P:rRNA base methylation"/>
    <property type="evidence" value="ECO:0007669"/>
    <property type="project" value="InterPro"/>
</dbReference>